<evidence type="ECO:0000313" key="2">
    <source>
        <dbReference type="EMBL" id="GLK49507.1"/>
    </source>
</evidence>
<proteinExistence type="predicted"/>
<reference evidence="2" key="2">
    <citation type="submission" date="2023-01" db="EMBL/GenBank/DDBJ databases">
        <authorList>
            <person name="Sun Q."/>
            <person name="Evtushenko L."/>
        </authorList>
    </citation>
    <scope>NUCLEOTIDE SEQUENCE</scope>
    <source>
        <strain evidence="2">VKM B-1499</strain>
    </source>
</reference>
<dbReference type="EMBL" id="BSFD01000009">
    <property type="protein sequence ID" value="GLK49507.1"/>
    <property type="molecule type" value="Genomic_DNA"/>
</dbReference>
<protein>
    <submittedName>
        <fullName evidence="2">Uncharacterized protein</fullName>
    </submittedName>
</protein>
<name>A0ABQ5T9M3_9CAUL</name>
<comment type="caution">
    <text evidence="2">The sequence shown here is derived from an EMBL/GenBank/DDBJ whole genome shotgun (WGS) entry which is preliminary data.</text>
</comment>
<evidence type="ECO:0000313" key="3">
    <source>
        <dbReference type="Proteomes" id="UP001143509"/>
    </source>
</evidence>
<feature type="region of interest" description="Disordered" evidence="1">
    <location>
        <begin position="1"/>
        <end position="26"/>
    </location>
</feature>
<organism evidence="2 3">
    <name type="scientific">Brevundimonas intermedia</name>
    <dbReference type="NCBI Taxonomy" id="74315"/>
    <lineage>
        <taxon>Bacteria</taxon>
        <taxon>Pseudomonadati</taxon>
        <taxon>Pseudomonadota</taxon>
        <taxon>Alphaproteobacteria</taxon>
        <taxon>Caulobacterales</taxon>
        <taxon>Caulobacteraceae</taxon>
        <taxon>Brevundimonas</taxon>
    </lineage>
</organism>
<dbReference type="Proteomes" id="UP001143509">
    <property type="component" value="Unassembled WGS sequence"/>
</dbReference>
<sequence length="259" mass="28922">MTDLNPTSEERRQVAPAQPAKPSRAMSTAKALEAVDTTYLVPFRAFERLGTKVRAPGDEEPTWPFIPTFYLRRPTGELRTAKAFAKEIETLEARLAERPGPEVVDDAYDAFVRLRGQINHAQNRTIVALMLDAFPNARAHSPEAWMESVVKEVRVSEFSTLVVAKACNLLTRSETFAPSVGVVIERCELVASFVDMAIAGVKVGRLQRQYYALCLEWLRKAKTWDGNPETRPKPISIDLGCDPFEIKKTGNSSGRVSWV</sequence>
<dbReference type="RefSeq" id="WP_271165702.1">
    <property type="nucleotide sequence ID" value="NZ_BSFD01000009.1"/>
</dbReference>
<evidence type="ECO:0000256" key="1">
    <source>
        <dbReference type="SAM" id="MobiDB-lite"/>
    </source>
</evidence>
<reference evidence="2" key="1">
    <citation type="journal article" date="2014" name="Int. J. Syst. Evol. Microbiol.">
        <title>Complete genome of a new Firmicutes species belonging to the dominant human colonic microbiota ('Ruminococcus bicirculans') reveals two chromosomes and a selective capacity to utilize plant glucans.</title>
        <authorList>
            <consortium name="NISC Comparative Sequencing Program"/>
            <person name="Wegmann U."/>
            <person name="Louis P."/>
            <person name="Goesmann A."/>
            <person name="Henrissat B."/>
            <person name="Duncan S.H."/>
            <person name="Flint H.J."/>
        </authorList>
    </citation>
    <scope>NUCLEOTIDE SEQUENCE</scope>
    <source>
        <strain evidence="2">VKM B-1499</strain>
    </source>
</reference>
<gene>
    <name evidence="2" type="ORF">GCM10017620_24800</name>
</gene>
<accession>A0ABQ5T9M3</accession>
<keyword evidence="3" id="KW-1185">Reference proteome</keyword>